<dbReference type="AlphaFoldDB" id="A0A062V2Z9"/>
<evidence type="ECO:0000313" key="1">
    <source>
        <dbReference type="EMBL" id="KCZ71747.1"/>
    </source>
</evidence>
<evidence type="ECO:0000313" key="2">
    <source>
        <dbReference type="Proteomes" id="UP000027153"/>
    </source>
</evidence>
<protein>
    <submittedName>
        <fullName evidence="1">Uncharacterized protein</fullName>
    </submittedName>
</protein>
<name>A0A062V2Z9_9EURY</name>
<accession>A0A062V2Z9</accession>
<proteinExistence type="predicted"/>
<dbReference type="EMBL" id="JMIY01000004">
    <property type="protein sequence ID" value="KCZ71747.1"/>
    <property type="molecule type" value="Genomic_DNA"/>
</dbReference>
<keyword evidence="2" id="KW-1185">Reference proteome</keyword>
<reference evidence="1 2" key="1">
    <citation type="journal article" date="2013" name="Nature">
        <title>Anaerobic oxidation of methane coupled to nitrate reduction in a novel archaeal lineage.</title>
        <authorList>
            <person name="Haroon M.F."/>
            <person name="Hu S."/>
            <person name="Shi Y."/>
            <person name="Imelfort M."/>
            <person name="Keller J."/>
            <person name="Hugenholtz P."/>
            <person name="Yuan Z."/>
            <person name="Tyson G.W."/>
        </authorList>
    </citation>
    <scope>NUCLEOTIDE SEQUENCE [LARGE SCALE GENOMIC DNA]</scope>
    <source>
        <strain evidence="1 2">ANME-2d</strain>
    </source>
</reference>
<sequence length="40" mass="4724">MQCKNSRIDCVTRIINRKWEEARACDYGVPCDHKDKKIKA</sequence>
<organism evidence="1 2">
    <name type="scientific">Candidatus Methanoperedens nitratireducens</name>
    <dbReference type="NCBI Taxonomy" id="1392998"/>
    <lineage>
        <taxon>Archaea</taxon>
        <taxon>Methanobacteriati</taxon>
        <taxon>Methanobacteriota</taxon>
        <taxon>Stenosarchaea group</taxon>
        <taxon>Methanomicrobia</taxon>
        <taxon>Methanosarcinales</taxon>
        <taxon>ANME-2 cluster</taxon>
        <taxon>Candidatus Methanoperedentaceae</taxon>
        <taxon>Candidatus Methanoperedens</taxon>
    </lineage>
</organism>
<dbReference type="RefSeq" id="WP_277812927.1">
    <property type="nucleotide sequence ID" value="NZ_JMIY01000004.1"/>
</dbReference>
<gene>
    <name evidence="1" type="ORF">ANME2D_01801</name>
</gene>
<comment type="caution">
    <text evidence="1">The sequence shown here is derived from an EMBL/GenBank/DDBJ whole genome shotgun (WGS) entry which is preliminary data.</text>
</comment>
<dbReference type="Proteomes" id="UP000027153">
    <property type="component" value="Unassembled WGS sequence"/>
</dbReference>